<name>A0A939LUH6_9MICO</name>
<dbReference type="InterPro" id="IPR000873">
    <property type="entry name" value="AMP-dep_synth/lig_dom"/>
</dbReference>
<dbReference type="PANTHER" id="PTHR43605:SF10">
    <property type="entry name" value="ACYL-COA SYNTHETASE MEDIUM CHAIN FAMILY MEMBER 3"/>
    <property type="match status" value="1"/>
</dbReference>
<gene>
    <name evidence="7" type="ORF">J4H91_06825</name>
</gene>
<comment type="similarity">
    <text evidence="1">Belongs to the ATP-dependent AMP-binding enzyme family.</text>
</comment>
<dbReference type="GO" id="GO:0015645">
    <property type="term" value="F:fatty acid ligase activity"/>
    <property type="evidence" value="ECO:0007669"/>
    <property type="project" value="TreeGrafter"/>
</dbReference>
<evidence type="ECO:0000256" key="3">
    <source>
        <dbReference type="ARBA" id="ARBA00022741"/>
    </source>
</evidence>
<evidence type="ECO:0000256" key="4">
    <source>
        <dbReference type="ARBA" id="ARBA00022840"/>
    </source>
</evidence>
<dbReference type="GO" id="GO:0005524">
    <property type="term" value="F:ATP binding"/>
    <property type="evidence" value="ECO:0007669"/>
    <property type="project" value="UniProtKB-KW"/>
</dbReference>
<evidence type="ECO:0000259" key="6">
    <source>
        <dbReference type="Pfam" id="PF13193"/>
    </source>
</evidence>
<keyword evidence="2" id="KW-0436">Ligase</keyword>
<comment type="caution">
    <text evidence="7">The sequence shown here is derived from an EMBL/GenBank/DDBJ whole genome shotgun (WGS) entry which is preliminary data.</text>
</comment>
<dbReference type="Gene3D" id="3.30.300.30">
    <property type="match status" value="1"/>
</dbReference>
<evidence type="ECO:0000256" key="1">
    <source>
        <dbReference type="ARBA" id="ARBA00006432"/>
    </source>
</evidence>
<reference evidence="7" key="1">
    <citation type="submission" date="2021-03" db="EMBL/GenBank/DDBJ databases">
        <title>Leucobacter chromiisoli sp. nov., isolated from chromium-containing soil of chemical plant.</title>
        <authorList>
            <person name="Xu Z."/>
        </authorList>
    </citation>
    <scope>NUCLEOTIDE SEQUENCE</scope>
    <source>
        <strain evidence="7">A2</strain>
    </source>
</reference>
<dbReference type="InterPro" id="IPR051087">
    <property type="entry name" value="Mitochondrial_ACSM"/>
</dbReference>
<proteinExistence type="inferred from homology"/>
<keyword evidence="4" id="KW-0067">ATP-binding</keyword>
<dbReference type="GO" id="GO:0004321">
    <property type="term" value="F:fatty-acyl-CoA synthase activity"/>
    <property type="evidence" value="ECO:0007669"/>
    <property type="project" value="TreeGrafter"/>
</dbReference>
<dbReference type="GO" id="GO:0016405">
    <property type="term" value="F:CoA-ligase activity"/>
    <property type="evidence" value="ECO:0007669"/>
    <property type="project" value="UniProtKB-ARBA"/>
</dbReference>
<evidence type="ECO:0000313" key="8">
    <source>
        <dbReference type="Proteomes" id="UP000664398"/>
    </source>
</evidence>
<dbReference type="GO" id="GO:0006637">
    <property type="term" value="P:acyl-CoA metabolic process"/>
    <property type="evidence" value="ECO:0007669"/>
    <property type="project" value="TreeGrafter"/>
</dbReference>
<dbReference type="Proteomes" id="UP000664398">
    <property type="component" value="Unassembled WGS sequence"/>
</dbReference>
<dbReference type="RefSeq" id="WP_208045505.1">
    <property type="nucleotide sequence ID" value="NZ_JAGDYL010000008.1"/>
</dbReference>
<dbReference type="Pfam" id="PF00501">
    <property type="entry name" value="AMP-binding"/>
    <property type="match status" value="1"/>
</dbReference>
<evidence type="ECO:0000256" key="2">
    <source>
        <dbReference type="ARBA" id="ARBA00022598"/>
    </source>
</evidence>
<accession>A0A939LUH6</accession>
<evidence type="ECO:0000259" key="5">
    <source>
        <dbReference type="Pfam" id="PF00501"/>
    </source>
</evidence>
<sequence>MTEIDPTAAFLAARDRLLELAGDPERARAEFRWPDVGPAFNWAHDVFDALAEGNERAALRIVEADGSESQRTFAQLKQRSDQVANWLRGIGARKGDVAMLMLGNRLELWEIMLAALKLGVVILPTSVVLGAHELADRVERGRVRWVFAAADDAMKFAEVPGGYGRVGVGFDGVIGGATRDQRAALFDWLRYEESSAASLAPIAKTTASTDPSLIYFTSGTTSRPKIVEHSHTSYPLGHLTTLSWIGVRPGDVHSVVSAPGWAKHAWSSFFAPWNVGATILVLNYARFDAEHFVSELDRAGVTTFCAPPTVWRMLIQSRLDRRPRALREVVSAGEPLNPEVIARISEWWGLEIRDGYGQTETTCLIGNMPGDPIVPGAMGKPLPGVDAVLVDPLTGAECDEGELCLRLSPCSSLLRTSAVREGADSAVGAQSDALHNSLAPVNLMTGYFGDPDATARAMAGGVFHTGDVAHRDEHGVLTFVGRTDDIFKSSDFKVSPFEVESALIEHEFVAEAAVVGAPDETRLNVTKAYVSLAAGAAAEAETARAILAHARVALPAYMRVRRVEFFELPKTTSGKIRRVELRQREEAAFGEGRRIETEWREEDFPGLKG</sequence>
<dbReference type="SUPFAM" id="SSF56801">
    <property type="entry name" value="Acetyl-CoA synthetase-like"/>
    <property type="match status" value="1"/>
</dbReference>
<dbReference type="PROSITE" id="PS00455">
    <property type="entry name" value="AMP_BINDING"/>
    <property type="match status" value="1"/>
</dbReference>
<dbReference type="AlphaFoldDB" id="A0A939LUH6"/>
<feature type="domain" description="AMP-dependent synthetase/ligase" evidence="5">
    <location>
        <begin position="56"/>
        <end position="406"/>
    </location>
</feature>
<dbReference type="InterPro" id="IPR042099">
    <property type="entry name" value="ANL_N_sf"/>
</dbReference>
<dbReference type="InterPro" id="IPR025110">
    <property type="entry name" value="AMP-bd_C"/>
</dbReference>
<dbReference type="InterPro" id="IPR020845">
    <property type="entry name" value="AMP-binding_CS"/>
</dbReference>
<keyword evidence="8" id="KW-1185">Reference proteome</keyword>
<dbReference type="GO" id="GO:0006633">
    <property type="term" value="P:fatty acid biosynthetic process"/>
    <property type="evidence" value="ECO:0007669"/>
    <property type="project" value="TreeGrafter"/>
</dbReference>
<keyword evidence="3" id="KW-0547">Nucleotide-binding</keyword>
<organism evidence="7 8">
    <name type="scientific">Leucobacter ruminantium</name>
    <dbReference type="NCBI Taxonomy" id="1289170"/>
    <lineage>
        <taxon>Bacteria</taxon>
        <taxon>Bacillati</taxon>
        <taxon>Actinomycetota</taxon>
        <taxon>Actinomycetes</taxon>
        <taxon>Micrococcales</taxon>
        <taxon>Microbacteriaceae</taxon>
        <taxon>Leucobacter</taxon>
    </lineage>
</organism>
<dbReference type="Pfam" id="PF13193">
    <property type="entry name" value="AMP-binding_C"/>
    <property type="match status" value="1"/>
</dbReference>
<feature type="domain" description="AMP-binding enzyme C-terminal" evidence="6">
    <location>
        <begin position="498"/>
        <end position="575"/>
    </location>
</feature>
<evidence type="ECO:0000313" key="7">
    <source>
        <dbReference type="EMBL" id="MBO1805030.1"/>
    </source>
</evidence>
<dbReference type="PANTHER" id="PTHR43605">
    <property type="entry name" value="ACYL-COENZYME A SYNTHETASE"/>
    <property type="match status" value="1"/>
</dbReference>
<dbReference type="InterPro" id="IPR045851">
    <property type="entry name" value="AMP-bd_C_sf"/>
</dbReference>
<dbReference type="Gene3D" id="3.40.50.12780">
    <property type="entry name" value="N-terminal domain of ligase-like"/>
    <property type="match status" value="1"/>
</dbReference>
<protein>
    <submittedName>
        <fullName evidence="7">AMP-binding protein</fullName>
    </submittedName>
</protein>
<dbReference type="EMBL" id="JAGDYL010000008">
    <property type="protein sequence ID" value="MBO1805030.1"/>
    <property type="molecule type" value="Genomic_DNA"/>
</dbReference>